<keyword evidence="2" id="KW-1185">Reference proteome</keyword>
<dbReference type="EMBL" id="AP026966">
    <property type="protein sequence ID" value="BDT57212.1"/>
    <property type="molecule type" value="Genomic_DNA"/>
</dbReference>
<gene>
    <name evidence="1" type="ORF">MasN3_07060</name>
</gene>
<evidence type="ECO:0000313" key="2">
    <source>
        <dbReference type="Proteomes" id="UP001163336"/>
    </source>
</evidence>
<protein>
    <submittedName>
        <fullName evidence="1">Uncharacterized protein</fullName>
    </submittedName>
</protein>
<proteinExistence type="predicted"/>
<organism evidence="1 2">
    <name type="scientific">Massilia varians</name>
    <dbReference type="NCBI Taxonomy" id="457921"/>
    <lineage>
        <taxon>Bacteria</taxon>
        <taxon>Pseudomonadati</taxon>
        <taxon>Pseudomonadota</taxon>
        <taxon>Betaproteobacteria</taxon>
        <taxon>Burkholderiales</taxon>
        <taxon>Oxalobacteraceae</taxon>
        <taxon>Telluria group</taxon>
        <taxon>Massilia</taxon>
    </lineage>
</organism>
<sequence length="80" mass="8688">MAGHPEVDDQGAVLEFDQQVLAAAAGSNDAAARQQFGQTGREGPAQAFAAQDRLLDDAAFDMGRDTAPGDFYFWQFRHWG</sequence>
<accession>A0ABN6T555</accession>
<evidence type="ECO:0000313" key="1">
    <source>
        <dbReference type="EMBL" id="BDT57212.1"/>
    </source>
</evidence>
<dbReference type="Proteomes" id="UP001163336">
    <property type="component" value="Chromosome"/>
</dbReference>
<name>A0ABN6T555_9BURK</name>
<reference evidence="1" key="1">
    <citation type="submission" date="2022-11" db="EMBL/GenBank/DDBJ databases">
        <title>Isolation and characterization of PLA-degrading bacterium Massilia sp. from Antarctic soil.</title>
        <authorList>
            <person name="Sato K."/>
            <person name="Gomez-Fuentes C."/>
            <person name="Ahmad S.A."/>
            <person name="Zulkharnain A."/>
        </authorList>
    </citation>
    <scope>NUCLEOTIDE SEQUENCE</scope>
    <source>
        <strain evidence="1">N-3</strain>
    </source>
</reference>